<reference evidence="8" key="1">
    <citation type="submission" date="2020-07" db="EMBL/GenBank/DDBJ databases">
        <title>Draft Genome Sequence of a Deep-Sea Yeast, Naganishia (Cryptococcus) liquefaciens strain N6.</title>
        <authorList>
            <person name="Han Y.W."/>
            <person name="Kajitani R."/>
            <person name="Morimoto H."/>
            <person name="Parhat M."/>
            <person name="Tsubouchi H."/>
            <person name="Bakenova O."/>
            <person name="Ogata M."/>
            <person name="Argunhan B."/>
            <person name="Aoki R."/>
            <person name="Kajiwara S."/>
            <person name="Itoh T."/>
            <person name="Iwasaki H."/>
        </authorList>
    </citation>
    <scope>NUCLEOTIDE SEQUENCE</scope>
    <source>
        <strain evidence="8">N6</strain>
    </source>
</reference>
<keyword evidence="4 6" id="KW-1133">Transmembrane helix</keyword>
<dbReference type="AlphaFoldDB" id="A0A8H3TXT9"/>
<keyword evidence="2" id="KW-0813">Transport</keyword>
<dbReference type="InterPro" id="IPR036259">
    <property type="entry name" value="MFS_trans_sf"/>
</dbReference>
<name>A0A8H3TXT9_9TREE</name>
<dbReference type="PANTHER" id="PTHR43791">
    <property type="entry name" value="PERMEASE-RELATED"/>
    <property type="match status" value="1"/>
</dbReference>
<dbReference type="EMBL" id="BLZA01000035">
    <property type="protein sequence ID" value="GHJ89084.1"/>
    <property type="molecule type" value="Genomic_DNA"/>
</dbReference>
<keyword evidence="9" id="KW-1185">Reference proteome</keyword>
<feature type="transmembrane region" description="Helical" evidence="6">
    <location>
        <begin position="177"/>
        <end position="202"/>
    </location>
</feature>
<dbReference type="Gene3D" id="1.20.1250.20">
    <property type="entry name" value="MFS general substrate transporter like domains"/>
    <property type="match status" value="1"/>
</dbReference>
<sequence>MSAHQPDISTFLPARDSVIDLDIEMQGDSKKLQTEHVENVEVREEQKTIQYTAGEDSGEARTGLRRLLRRNASVEFVREVARVADEDDFDIREVRAVERKIQWLIIPALAVCYGFYYIDKTTLSYAAVFDLKKALNLKGAEYSWLSSVFYFGWLAWAIPTNLLMARLPLAKYLSANILAWGVFLMVQGAVTNFAQLCVLRIISGAFEATADPAFVAITSMWFTRKQQPTVIGLWYSFNGVGIAFGGLLGYGIGNIPTTNIASWRLEFIIVGALCTLWSLFMFIFIPDAPYSTKWLTRRQAVIVVARKRNEGAGIDKKEFQRSQVWDTLKDVKTYLYFFLGFSANVPNGGTSNFGTLVIKGFGFSTLNTTLLQIPYGTFIALMIFAAIYVNHKTHEKNVRTLLMAGVTVLTVIGFALIAWTKGIAPRLIGYYLTGSSNAVFVLALSLVSGNTGGSTKKALTSASIFLGVALGNIVGPFCFLDSEAPTYQTGIIVCMVSRALEIVIILSLRFCFVTGNKKRDRLFAAGDQTADPSNEVYDDISDTKNMSFRYIC</sequence>
<keyword evidence="5 6" id="KW-0472">Membrane</keyword>
<evidence type="ECO:0000256" key="2">
    <source>
        <dbReference type="ARBA" id="ARBA00022448"/>
    </source>
</evidence>
<feature type="transmembrane region" description="Helical" evidence="6">
    <location>
        <begin position="401"/>
        <end position="422"/>
    </location>
</feature>
<evidence type="ECO:0000313" key="8">
    <source>
        <dbReference type="EMBL" id="GHJ89084.1"/>
    </source>
</evidence>
<evidence type="ECO:0000256" key="4">
    <source>
        <dbReference type="ARBA" id="ARBA00022989"/>
    </source>
</evidence>
<feature type="transmembrane region" description="Helical" evidence="6">
    <location>
        <begin position="265"/>
        <end position="285"/>
    </location>
</feature>
<comment type="caution">
    <text evidence="8">The sequence shown here is derived from an EMBL/GenBank/DDBJ whole genome shotgun (WGS) entry which is preliminary data.</text>
</comment>
<feature type="transmembrane region" description="Helical" evidence="6">
    <location>
        <begin position="459"/>
        <end position="477"/>
    </location>
</feature>
<dbReference type="GO" id="GO:0016020">
    <property type="term" value="C:membrane"/>
    <property type="evidence" value="ECO:0007669"/>
    <property type="project" value="UniProtKB-SubCell"/>
</dbReference>
<comment type="subcellular location">
    <subcellularLocation>
        <location evidence="1">Membrane</location>
        <topology evidence="1">Multi-pass membrane protein</topology>
    </subcellularLocation>
</comment>
<organism evidence="8 9">
    <name type="scientific">Naganishia liquefaciens</name>
    <dbReference type="NCBI Taxonomy" id="104408"/>
    <lineage>
        <taxon>Eukaryota</taxon>
        <taxon>Fungi</taxon>
        <taxon>Dikarya</taxon>
        <taxon>Basidiomycota</taxon>
        <taxon>Agaricomycotina</taxon>
        <taxon>Tremellomycetes</taxon>
        <taxon>Filobasidiales</taxon>
        <taxon>Filobasidiaceae</taxon>
        <taxon>Naganishia</taxon>
    </lineage>
</organism>
<feature type="transmembrane region" description="Helical" evidence="6">
    <location>
        <begin position="142"/>
        <end position="165"/>
    </location>
</feature>
<evidence type="ECO:0000256" key="3">
    <source>
        <dbReference type="ARBA" id="ARBA00022692"/>
    </source>
</evidence>
<dbReference type="Proteomes" id="UP000620104">
    <property type="component" value="Unassembled WGS sequence"/>
</dbReference>
<proteinExistence type="predicted"/>
<feature type="transmembrane region" description="Helical" evidence="6">
    <location>
        <begin position="428"/>
        <end position="447"/>
    </location>
</feature>
<dbReference type="InterPro" id="IPR011701">
    <property type="entry name" value="MFS"/>
</dbReference>
<feature type="domain" description="Major facilitator superfamily (MFS) profile" evidence="7">
    <location>
        <begin position="105"/>
        <end position="519"/>
    </location>
</feature>
<evidence type="ECO:0000259" key="7">
    <source>
        <dbReference type="PROSITE" id="PS50850"/>
    </source>
</evidence>
<dbReference type="Pfam" id="PF07690">
    <property type="entry name" value="MFS_1"/>
    <property type="match status" value="1"/>
</dbReference>
<gene>
    <name evidence="8" type="ORF">NliqN6_5486</name>
</gene>
<dbReference type="SUPFAM" id="SSF103473">
    <property type="entry name" value="MFS general substrate transporter"/>
    <property type="match status" value="1"/>
</dbReference>
<dbReference type="InterPro" id="IPR020846">
    <property type="entry name" value="MFS_dom"/>
</dbReference>
<protein>
    <recommendedName>
        <fullName evidence="7">Major facilitator superfamily (MFS) profile domain-containing protein</fullName>
    </recommendedName>
</protein>
<evidence type="ECO:0000256" key="6">
    <source>
        <dbReference type="SAM" id="Phobius"/>
    </source>
</evidence>
<dbReference type="GO" id="GO:0022857">
    <property type="term" value="F:transmembrane transporter activity"/>
    <property type="evidence" value="ECO:0007669"/>
    <property type="project" value="InterPro"/>
</dbReference>
<dbReference type="PANTHER" id="PTHR43791:SF97">
    <property type="entry name" value="ALLANTOATE TRANSPORTER, PUTATIVE (AFU_ORTHOLOGUE AFUA_1G14700)-RELATED"/>
    <property type="match status" value="1"/>
</dbReference>
<accession>A0A8H3TXT9</accession>
<dbReference type="PROSITE" id="PS50850">
    <property type="entry name" value="MFS"/>
    <property type="match status" value="1"/>
</dbReference>
<dbReference type="OrthoDB" id="6730379at2759"/>
<evidence type="ECO:0000256" key="5">
    <source>
        <dbReference type="ARBA" id="ARBA00023136"/>
    </source>
</evidence>
<evidence type="ECO:0000313" key="9">
    <source>
        <dbReference type="Proteomes" id="UP000620104"/>
    </source>
</evidence>
<feature type="transmembrane region" description="Helical" evidence="6">
    <location>
        <begin position="370"/>
        <end position="389"/>
    </location>
</feature>
<feature type="transmembrane region" description="Helical" evidence="6">
    <location>
        <begin position="489"/>
        <end position="512"/>
    </location>
</feature>
<feature type="transmembrane region" description="Helical" evidence="6">
    <location>
        <begin position="233"/>
        <end position="253"/>
    </location>
</feature>
<feature type="transmembrane region" description="Helical" evidence="6">
    <location>
        <begin position="101"/>
        <end position="118"/>
    </location>
</feature>
<evidence type="ECO:0000256" key="1">
    <source>
        <dbReference type="ARBA" id="ARBA00004141"/>
    </source>
</evidence>
<keyword evidence="3 6" id="KW-0812">Transmembrane</keyword>